<dbReference type="NCBIfam" id="TIGR01760">
    <property type="entry name" value="tape_meas_TP901"/>
    <property type="match status" value="1"/>
</dbReference>
<dbReference type="InterPro" id="IPR010090">
    <property type="entry name" value="Phage_tape_meas"/>
</dbReference>
<feature type="transmembrane region" description="Helical" evidence="2">
    <location>
        <begin position="545"/>
        <end position="572"/>
    </location>
</feature>
<dbReference type="GeneID" id="46907578"/>
<dbReference type="Pfam" id="PF10145">
    <property type="entry name" value="PhageMin_Tail"/>
    <property type="match status" value="1"/>
</dbReference>
<feature type="transmembrane region" description="Helical" evidence="2">
    <location>
        <begin position="612"/>
        <end position="632"/>
    </location>
</feature>
<keyword evidence="2" id="KW-1133">Transmembrane helix</keyword>
<keyword evidence="2" id="KW-0472">Membrane</keyword>
<dbReference type="EMBL" id="CP017886">
    <property type="protein sequence ID" value="APC15112.1"/>
    <property type="molecule type" value="Genomic_DNA"/>
</dbReference>
<reference evidence="5" key="1">
    <citation type="submission" date="2016-10" db="EMBL/GenBank/DDBJ databases">
        <title>Pseudomonas frederiksbergensis ERGS4:02 complete genome.</title>
        <authorList>
            <person name="Kumar R."/>
            <person name="Acharya V."/>
            <person name="Singh D."/>
        </authorList>
    </citation>
    <scope>NUCLEOTIDE SEQUENCE [LARGE SCALE GENOMIC DNA]</scope>
    <source>
        <strain evidence="5">ERGS4:02</strain>
    </source>
</reference>
<dbReference type="RefSeq" id="WP_071551077.1">
    <property type="nucleotide sequence ID" value="NZ_CP017886.1"/>
</dbReference>
<evidence type="ECO:0000259" key="3">
    <source>
        <dbReference type="Pfam" id="PF10145"/>
    </source>
</evidence>
<dbReference type="AlphaFoldDB" id="A0A1J0EGU2"/>
<gene>
    <name evidence="4" type="ORF">BLL42_05035</name>
</gene>
<dbReference type="Proteomes" id="UP000182567">
    <property type="component" value="Chromosome"/>
</dbReference>
<keyword evidence="2" id="KW-0812">Transmembrane</keyword>
<keyword evidence="1" id="KW-1188">Viral release from host cell</keyword>
<protein>
    <submittedName>
        <fullName evidence="4">Phage tail tape measure protein</fullName>
    </submittedName>
</protein>
<sequence length="923" mass="96856">MANDLKLQVLLNAIDKASGPLRRIAGGSSDTAKALKAARDQLKALKDQQANISSFKKQQGAIGVTSEKLNKAQEQLRLMKTALHNSGEAASGKFKNDFRKAHEAVRDLTTKLQEQRRGLTPHMTKLREAGIATGKLGEHEATLKTQVDAANRSLNTQKDRLVAISKRKNALADARATYDKQRQLSGNLATKGATAMAGGGAALYGGARILTPGLEFDASMSRVQAITRLDKSDPKKAKQLETLRNQARELGGSTLFTAGQAADAQGFLGMAGFDPKAIKAAMPGMLDLAAAGGANLAQTADIASNIMSGLGMTADQMGKLGDVLVGTFTRSNTNLQMLGDTMKYAAPMAKTYGVELEVAAAMAGKLGDAGLQGSMGGTALSSIMNRLAAPPKAAQKALDQLKIKTADANGNLRQMPDILKEIYDKTKALGTAKKGGLFKAIAGEEAVKGMAQLVEQAGIGELQKLIATLRQTQGEAAKTSKVMADNLKGDLTTLSSAWQDLGIELEEQQDGPLRGLVQSVIDIVRGVKTWAKENPGLAAGLVKTAAIIAGLTMALGGLVVTAASVLLPFVALRFMFAQLGIRLPGLTGLLWNLGKTVLPFVGKALLMMGRALMLNPIGLAITAIAGAAYLIYKNWDAVKTYFTSAWTEIKAGFSGGVGGILTVLANFSPIGLIYQAFAEVLNYLGIDLPNRFTEFGNMIVNGLVNGLFAGLGQIKGAITSIGDSTIGWFKEKLGIHSPSRVFSELGGFTMAGLTQGLEGGIEGPLDAVNQLSKQITEAGAFALGVPTVPVPAVKNDLFDTAIRPAKQLRETRALALGPTAETHPTAAANDRGSLSTIVNFGKQLAAGALALGSIAMPALAIDNRAPISSSSASTYDSHDHYEINIHPTPGMDAQSIARAVRAELARIDSEKGARKRSRLSDLE</sequence>
<feature type="transmembrane region" description="Helical" evidence="2">
    <location>
        <begin position="652"/>
        <end position="674"/>
    </location>
</feature>
<dbReference type="PANTHER" id="PTHR37813:SF1">
    <property type="entry name" value="FELS-2 PROPHAGE PROTEIN"/>
    <property type="match status" value="1"/>
</dbReference>
<organism evidence="4 5">
    <name type="scientific">Pseudomonas frederiksbergensis</name>
    <dbReference type="NCBI Taxonomy" id="104087"/>
    <lineage>
        <taxon>Bacteria</taxon>
        <taxon>Pseudomonadati</taxon>
        <taxon>Pseudomonadota</taxon>
        <taxon>Gammaproteobacteria</taxon>
        <taxon>Pseudomonadales</taxon>
        <taxon>Pseudomonadaceae</taxon>
        <taxon>Pseudomonas</taxon>
    </lineage>
</organism>
<accession>A0A1J0EGU2</accession>
<name>A0A1J0EGU2_9PSED</name>
<proteinExistence type="predicted"/>
<feature type="domain" description="Phage tail tape measure protein" evidence="3">
    <location>
        <begin position="244"/>
        <end position="443"/>
    </location>
</feature>
<evidence type="ECO:0000256" key="1">
    <source>
        <dbReference type="ARBA" id="ARBA00022612"/>
    </source>
</evidence>
<dbReference type="PANTHER" id="PTHR37813">
    <property type="entry name" value="FELS-2 PROPHAGE PROTEIN"/>
    <property type="match status" value="1"/>
</dbReference>
<evidence type="ECO:0000313" key="4">
    <source>
        <dbReference type="EMBL" id="APC15112.1"/>
    </source>
</evidence>
<evidence type="ECO:0000313" key="5">
    <source>
        <dbReference type="Proteomes" id="UP000182567"/>
    </source>
</evidence>
<evidence type="ECO:0000256" key="2">
    <source>
        <dbReference type="SAM" id="Phobius"/>
    </source>
</evidence>